<name>A0A9N8ZMA3_9GLOM</name>
<evidence type="ECO:0000256" key="1">
    <source>
        <dbReference type="SAM" id="MobiDB-lite"/>
    </source>
</evidence>
<protein>
    <submittedName>
        <fullName evidence="2">568_t:CDS:1</fullName>
    </submittedName>
</protein>
<feature type="compositionally biased region" description="Polar residues" evidence="1">
    <location>
        <begin position="65"/>
        <end position="75"/>
    </location>
</feature>
<gene>
    <name evidence="2" type="ORF">DERYTH_LOCUS2898</name>
</gene>
<keyword evidence="3" id="KW-1185">Reference proteome</keyword>
<accession>A0A9N8ZMA3</accession>
<feature type="region of interest" description="Disordered" evidence="1">
    <location>
        <begin position="26"/>
        <end position="75"/>
    </location>
</feature>
<dbReference type="EMBL" id="CAJVPY010000964">
    <property type="protein sequence ID" value="CAG8500947.1"/>
    <property type="molecule type" value="Genomic_DNA"/>
</dbReference>
<proteinExistence type="predicted"/>
<reference evidence="2" key="1">
    <citation type="submission" date="2021-06" db="EMBL/GenBank/DDBJ databases">
        <authorList>
            <person name="Kallberg Y."/>
            <person name="Tangrot J."/>
            <person name="Rosling A."/>
        </authorList>
    </citation>
    <scope>NUCLEOTIDE SEQUENCE</scope>
    <source>
        <strain evidence="2">MA453B</strain>
    </source>
</reference>
<comment type="caution">
    <text evidence="2">The sequence shown here is derived from an EMBL/GenBank/DDBJ whole genome shotgun (WGS) entry which is preliminary data.</text>
</comment>
<sequence length="75" mass="8295">MLLVLQKEPKKLEPIIDPIIELLTTSRKSVRRLSKTGSSSTTTSKPKKEPTPNQPTIAPNKDHQTSQPPTSLATY</sequence>
<evidence type="ECO:0000313" key="2">
    <source>
        <dbReference type="EMBL" id="CAG8500947.1"/>
    </source>
</evidence>
<organism evidence="2 3">
    <name type="scientific">Dentiscutata erythropus</name>
    <dbReference type="NCBI Taxonomy" id="1348616"/>
    <lineage>
        <taxon>Eukaryota</taxon>
        <taxon>Fungi</taxon>
        <taxon>Fungi incertae sedis</taxon>
        <taxon>Mucoromycota</taxon>
        <taxon>Glomeromycotina</taxon>
        <taxon>Glomeromycetes</taxon>
        <taxon>Diversisporales</taxon>
        <taxon>Gigasporaceae</taxon>
        <taxon>Dentiscutata</taxon>
    </lineage>
</organism>
<evidence type="ECO:0000313" key="3">
    <source>
        <dbReference type="Proteomes" id="UP000789405"/>
    </source>
</evidence>
<dbReference type="AlphaFoldDB" id="A0A9N8ZMA3"/>
<dbReference type="Proteomes" id="UP000789405">
    <property type="component" value="Unassembled WGS sequence"/>
</dbReference>
<feature type="compositionally biased region" description="Low complexity" evidence="1">
    <location>
        <begin position="35"/>
        <end position="44"/>
    </location>
</feature>